<reference evidence="2 4" key="1">
    <citation type="submission" date="2006-06" db="EMBL/GenBank/DDBJ databases">
        <authorList>
            <person name="Moran M.A."/>
            <person name="Ferriera S."/>
            <person name="Johnson J."/>
            <person name="Kravitz S."/>
            <person name="Beeson K."/>
            <person name="Sutton G."/>
            <person name="Rogers Y.-H."/>
            <person name="Friedman R."/>
            <person name="Frazier M."/>
            <person name="Venter J.C."/>
        </authorList>
    </citation>
    <scope>NUCLEOTIDE SEQUENCE [LARGE SCALE GENOMIC DNA]</scope>
    <source>
        <strain evidence="2 4">E-37</strain>
    </source>
</reference>
<name>A3K173_SAGS3</name>
<keyword evidence="1" id="KW-0812">Transmembrane</keyword>
<dbReference type="OrthoDB" id="7873544at2"/>
<proteinExistence type="predicted"/>
<evidence type="ECO:0000256" key="1">
    <source>
        <dbReference type="SAM" id="Phobius"/>
    </source>
</evidence>
<keyword evidence="4" id="KW-1185">Reference proteome</keyword>
<feature type="transmembrane region" description="Helical" evidence="1">
    <location>
        <begin position="67"/>
        <end position="89"/>
    </location>
</feature>
<feature type="transmembrane region" description="Helical" evidence="1">
    <location>
        <begin position="6"/>
        <end position="27"/>
    </location>
</feature>
<evidence type="ECO:0000313" key="4">
    <source>
        <dbReference type="Proteomes" id="UP000005713"/>
    </source>
</evidence>
<dbReference type="Proteomes" id="UP000005713">
    <property type="component" value="Unassembled WGS sequence"/>
</dbReference>
<dbReference type="EMBL" id="AAYA01000004">
    <property type="protein sequence ID" value="EBA08669.1"/>
    <property type="molecule type" value="Genomic_DNA"/>
</dbReference>
<evidence type="ECO:0000313" key="2">
    <source>
        <dbReference type="EMBL" id="EBA08669.1"/>
    </source>
</evidence>
<keyword evidence="1" id="KW-1133">Transmembrane helix</keyword>
<accession>A3K173</accession>
<dbReference type="RefSeq" id="WP_005857357.1">
    <property type="nucleotide sequence ID" value="NZ_AAYA01000004.1"/>
</dbReference>
<keyword evidence="1" id="KW-0472">Membrane</keyword>
<gene>
    <name evidence="2" type="ORF">SSE37_03465</name>
    <name evidence="3" type="ORF">SSE37_04910</name>
</gene>
<protein>
    <submittedName>
        <fullName evidence="2">Uncharacterized protein</fullName>
    </submittedName>
</protein>
<feature type="transmembrane region" description="Helical" evidence="1">
    <location>
        <begin position="34"/>
        <end position="52"/>
    </location>
</feature>
<dbReference type="EMBL" id="AAYA01000004">
    <property type="protein sequence ID" value="EBA08958.1"/>
    <property type="molecule type" value="Genomic_DNA"/>
</dbReference>
<dbReference type="AlphaFoldDB" id="A3K173"/>
<evidence type="ECO:0000313" key="3">
    <source>
        <dbReference type="EMBL" id="EBA08958.1"/>
    </source>
</evidence>
<comment type="caution">
    <text evidence="2">The sequence shown here is derived from an EMBL/GenBank/DDBJ whole genome shotgun (WGS) entry which is preliminary data.</text>
</comment>
<organism evidence="2 4">
    <name type="scientific">Sagittula stellata (strain ATCC 700073 / DSM 11524 / E-37)</name>
    <dbReference type="NCBI Taxonomy" id="388399"/>
    <lineage>
        <taxon>Bacteria</taxon>
        <taxon>Pseudomonadati</taxon>
        <taxon>Pseudomonadota</taxon>
        <taxon>Alphaproteobacteria</taxon>
        <taxon>Rhodobacterales</taxon>
        <taxon>Roseobacteraceae</taxon>
        <taxon>Sagittula</taxon>
    </lineage>
</organism>
<sequence>MIAVSYVLVPVNVVSAMLLAVLVMRLCRPLRITFMMRLFAALMSVSLLLQAAEHVQFIRDYRPPRALSWIAVSLGMHGLIWSAAWRVFVRRP</sequence>